<dbReference type="Pfam" id="PF01402">
    <property type="entry name" value="RHH_1"/>
    <property type="match status" value="1"/>
</dbReference>
<dbReference type="EMBL" id="AUZZ01009659">
    <property type="protein sequence ID" value="EQD33075.1"/>
    <property type="molecule type" value="Genomic_DNA"/>
</dbReference>
<dbReference type="InterPro" id="IPR002145">
    <property type="entry name" value="CopG"/>
</dbReference>
<evidence type="ECO:0000259" key="1">
    <source>
        <dbReference type="Pfam" id="PF01402"/>
    </source>
</evidence>
<dbReference type="GO" id="GO:0006355">
    <property type="term" value="P:regulation of DNA-templated transcription"/>
    <property type="evidence" value="ECO:0007669"/>
    <property type="project" value="InterPro"/>
</dbReference>
<comment type="caution">
    <text evidence="2">The sequence shown here is derived from an EMBL/GenBank/DDBJ whole genome shotgun (WGS) entry which is preliminary data.</text>
</comment>
<dbReference type="InterPro" id="IPR010985">
    <property type="entry name" value="Ribbon_hlx_hlx"/>
</dbReference>
<evidence type="ECO:0000313" key="2">
    <source>
        <dbReference type="EMBL" id="EQD33075.1"/>
    </source>
</evidence>
<feature type="non-terminal residue" evidence="2">
    <location>
        <position position="1"/>
    </location>
</feature>
<gene>
    <name evidence="2" type="ORF">B2A_13349</name>
</gene>
<accession>T0ZTE0</accession>
<reference evidence="2" key="2">
    <citation type="journal article" date="2014" name="ISME J.">
        <title>Microbial stratification in low pH oxic and suboxic macroscopic growths along an acid mine drainage.</title>
        <authorList>
            <person name="Mendez-Garcia C."/>
            <person name="Mesa V."/>
            <person name="Sprenger R.R."/>
            <person name="Richter M."/>
            <person name="Diez M.S."/>
            <person name="Solano J."/>
            <person name="Bargiela R."/>
            <person name="Golyshina O.V."/>
            <person name="Manteca A."/>
            <person name="Ramos J.L."/>
            <person name="Gallego J.R."/>
            <person name="Llorente I."/>
            <person name="Martins Dos Santos V.A."/>
            <person name="Jensen O.N."/>
            <person name="Pelaez A.I."/>
            <person name="Sanchez J."/>
            <person name="Ferrer M."/>
        </authorList>
    </citation>
    <scope>NUCLEOTIDE SEQUENCE</scope>
</reference>
<dbReference type="SUPFAM" id="SSF47598">
    <property type="entry name" value="Ribbon-helix-helix"/>
    <property type="match status" value="1"/>
</dbReference>
<reference evidence="2" key="1">
    <citation type="submission" date="2013-08" db="EMBL/GenBank/DDBJ databases">
        <authorList>
            <person name="Mendez C."/>
            <person name="Richter M."/>
            <person name="Ferrer M."/>
            <person name="Sanchez J."/>
        </authorList>
    </citation>
    <scope>NUCLEOTIDE SEQUENCE</scope>
</reference>
<feature type="domain" description="Ribbon-helix-helix protein CopG" evidence="1">
    <location>
        <begin position="31"/>
        <end position="66"/>
    </location>
</feature>
<protein>
    <submittedName>
        <fullName evidence="2">Transcription regulator protein</fullName>
    </submittedName>
</protein>
<dbReference type="AlphaFoldDB" id="T0ZTE0"/>
<organism evidence="2">
    <name type="scientific">mine drainage metagenome</name>
    <dbReference type="NCBI Taxonomy" id="410659"/>
    <lineage>
        <taxon>unclassified sequences</taxon>
        <taxon>metagenomes</taxon>
        <taxon>ecological metagenomes</taxon>
    </lineage>
</organism>
<name>T0ZTE0_9ZZZZ</name>
<sequence>AGRFSLRKFVHMRLKGVCYAYPSCPEFAMARFNLNINDELDQTLERIADQTQSTKSEILRKALTLYTVAYEAKNQGKKIGLGDGKQMTTEIVGL</sequence>
<proteinExistence type="predicted"/>